<evidence type="ECO:0000256" key="5">
    <source>
        <dbReference type="ARBA" id="ARBA00023136"/>
    </source>
</evidence>
<sequence length="2450" mass="275568">MERAQAEVESAESEVVVVRGYLEKRGYFNSRSWKQRYFFVRGGVLGYEHCHDVTELEIREIREVDDVEFRVSDGKESLTLRAKSREERQRWLFLLEQVADGCRDARVLRRGWPAREDDPPAPKRHRLFRCVEFLATSMVWLNAASLALVDYSRVHEDKRSPNYGFPDYSRGLRNRISEVGFWVFNAFFAIEAAVKMLVFRRAYFKDVFNVFDCALVVVWFAYVAVPSGDRSDRVLAWRFRVVLLLRPLRCSALIPAVRKVVFDIFGVLPRLGSVLGLNLVGFLLFCLVGHQLFQGELHGRCRLTPYPVNLNYSYDVHGANYSAFACLDPRDTFTKLEDKPDWRFQRQSPWRVPRACYWPVDADDKRLCGLISGMHECEHKPERKIPTSERRWCGSDFDALGNRRFTNINYLGGTYYYPRRTAFWFLGFGASGATYAQDFEYGFTTFDNFAKALITNFQVVTLDSWTDILIKTQDAAGEALAATYFVLLVLVGGLAGLNVFIAVLEQAHSDAEPLLKKKRPFLRNDDVDEVQFLEDDDDDDDDDETEAELFIDTSEKSFLTKLVESKAFDMAFMGLVLIQTASATLRYRAMPDSRKELLQRIDDVLAHLFLVEFALKWSGLGEGYWRNATNCFRGFVAIWGIFDTYASRLPVVSARFKFQQGLASLFRCLRLGQFIQLSGVLDEAHSTIQATLAEIGAIVALLAIFCYVYALLGMAIFANQLRITLVGKKIHLGSSNFESYANPPLNSFANFDTIGNAIVTVFQLTIGSNWASVNSRLWIGTNGLTAVLYCISIVAFGSWILINLFLSVLIKSASDFATKQAELQRKLLLEEAASLLEGFNSTMASGRSLQKYVTERGAQAFSILGRDDNMHLDASHYILLAAQKAREEEGSVVKKQVVATKRKQRCSRNVVALESKKKKIKNKRRRHVVRLGGKRKKRLVRAYETEPTTAAVQYPFFHFQCANEKKDTNASLLMDPIARARHRAKQEAEEIFSKMRELYFFPNNKPPVPARMSVTIAPGTATALNLLRERVMYLATTERARVENRSIEDVLFSATASGATLLTSLDLERVFKILDPDNVGEVSVDEFSRRIEALGAPLDEAQRKRAANGLDSDEDGIVTFKDFATVCGRGWLPGAGSSILHLVLARHQSQKDVDSLFPLVPGRTLGIFSSENRFRLWCARIVDLNRFKHFVLALIILSCCTILVDHPLTRPGAPITRITQVCDAFFSAAFAIEAFMKIVASGFAKLPRSYWQNGFNRLDFVLVVLSWVYILATLSLGNLAGKSATGGTSSIRYTIVLRILATLRISRVLRVLRILKHNQGLKVVLTALITSLPNILSVGTFVFAVYFVLSLFAVYFLQGRLKNCSGGGATEEYVDFAYSFASSPPLRRMLFHPRPYDKLTYSQQEILGPNSHLPGYANFRCTGNFSIPCCDPFGKYNMLDGPTPKQVCSCLGYTWAKATDVRFDNVVVAMESLFSMASGTWDLEMYAMSAIRGIGESATQWQTHSPAWLVVNVAFQVFGALILLNLFVAATVDSFVKARTSILEHNNRNFFVTDQQLEFVEIAQRLMEAKPKRARRLGRIEIPWLWWVAHPAFDTLVTAAVFGYAVSACITFFGMPDWLRIALWLADWTSSVVFNAEFVLKLAAQGAQWYWRSPWNRFDCAILVVADVGLVARNFSSHKLLRNLTRLALSFRILRLGRIFKRLKRFPALYRVARTFVKLIPAVGNMFLFLALVVFIFAIWGTELFATVAYQGALTPHFNFRTYFRAVVTLLMLATGGGWSSWMKSAARSEPGCVRFPKYSRYKCGYHENRPGCEPLDGCGVMAAYPFVILYICIVYLILLNLFVGVIIEAFRSDEERESIFRNISSTKSRIMKRFSSTSRLNAALIRKTSTRSLLSDINEALWHTVATIEDFRVTWSLIDPDRKGFIDRSGLVALFELLRVSDEQKLIEKMDVWALAEEAKQRECLNEIHNQHEFFEQCSMANKKQPKFVLRRHIHVTRKTKTRNFSPWTAAATSSRPEGSLRRSIQAVTSTTNLLEPEEHYYSFHEVLVSLAMRRRLLRFGKTDDATRLSNEKFVRSVISLGMLDSISFMSRHLDISGFFEDCPSLALAQRVSRQRASLRDLDLRSSVLRWNGGIALADALVHAGCDELRVLRLGGTHVSNVGAVALANILKTSPLEILDLSVCSLDAHCLPAITELVAAIAAQPHGLKGNERPRFSLSLACNALTDPIDVGAAELSALARACSSLDCGVSLRGCGLGDLDKDLDNLLELLGLSNIAVLDLAQNDLQNISGLARGVAKRRATSLEILDVRDNPITDVMHFANTKVIMGKTKIQHWSKNDVPRPDASSPDARSNRNDDGDFAKMDDDDDDDDDGGVDGRSTPASSYYTLRGTFPYDEGDEETADDDGSKESGGCADVEPAFCEDDIVSDRDIEAAFDEAVPVTSPRWWKN</sequence>
<dbReference type="PROSITE" id="PS50003">
    <property type="entry name" value="PH_DOMAIN"/>
    <property type="match status" value="1"/>
</dbReference>
<comment type="subcellular location">
    <subcellularLocation>
        <location evidence="1">Membrane</location>
        <topology evidence="1">Multi-pass membrane protein</topology>
    </subcellularLocation>
</comment>
<feature type="compositionally biased region" description="Basic and acidic residues" evidence="6">
    <location>
        <begin position="2352"/>
        <end position="2364"/>
    </location>
</feature>
<evidence type="ECO:0000256" key="7">
    <source>
        <dbReference type="SAM" id="Phobius"/>
    </source>
</evidence>
<evidence type="ECO:0000256" key="4">
    <source>
        <dbReference type="ARBA" id="ARBA00022989"/>
    </source>
</evidence>
<evidence type="ECO:0000313" key="11">
    <source>
        <dbReference type="Proteomes" id="UP001230188"/>
    </source>
</evidence>
<keyword evidence="5 7" id="KW-0472">Membrane</keyword>
<feature type="transmembrane region" description="Helical" evidence="7">
    <location>
        <begin position="1224"/>
        <end position="1246"/>
    </location>
</feature>
<keyword evidence="3" id="KW-0106">Calcium</keyword>
<dbReference type="InterPro" id="IPR027359">
    <property type="entry name" value="Volt_channel_dom_sf"/>
</dbReference>
<dbReference type="Gene3D" id="1.10.238.10">
    <property type="entry name" value="EF-hand"/>
    <property type="match status" value="1"/>
</dbReference>
<feature type="region of interest" description="Disordered" evidence="6">
    <location>
        <begin position="2333"/>
        <end position="2418"/>
    </location>
</feature>
<dbReference type="CDD" id="cd00051">
    <property type="entry name" value="EFh"/>
    <property type="match status" value="1"/>
</dbReference>
<feature type="transmembrane region" description="Helical" evidence="7">
    <location>
        <begin position="179"/>
        <end position="198"/>
    </location>
</feature>
<dbReference type="SUPFAM" id="SSF52047">
    <property type="entry name" value="RNI-like"/>
    <property type="match status" value="1"/>
</dbReference>
<dbReference type="SUPFAM" id="SSF47473">
    <property type="entry name" value="EF-hand"/>
    <property type="match status" value="1"/>
</dbReference>
<name>A0AAD7ULF1_9STRA</name>
<dbReference type="CDD" id="cd00821">
    <property type="entry name" value="PH"/>
    <property type="match status" value="1"/>
</dbReference>
<dbReference type="SUPFAM" id="SSF81324">
    <property type="entry name" value="Voltage-gated potassium channels"/>
    <property type="match status" value="4"/>
</dbReference>
<dbReference type="Gene3D" id="1.20.120.350">
    <property type="entry name" value="Voltage-gated potassium channels. Chain C"/>
    <property type="match status" value="4"/>
</dbReference>
<dbReference type="Pfam" id="PF00520">
    <property type="entry name" value="Ion_trans"/>
    <property type="match status" value="4"/>
</dbReference>
<feature type="transmembrane region" description="Helical" evidence="7">
    <location>
        <begin position="695"/>
        <end position="718"/>
    </location>
</feature>
<evidence type="ECO:0000256" key="1">
    <source>
        <dbReference type="ARBA" id="ARBA00004141"/>
    </source>
</evidence>
<dbReference type="InterPro" id="IPR043203">
    <property type="entry name" value="VGCC_Ca_Na"/>
</dbReference>
<protein>
    <recommendedName>
        <fullName evidence="12">Calmodulin</fullName>
    </recommendedName>
</protein>
<evidence type="ECO:0000256" key="6">
    <source>
        <dbReference type="SAM" id="MobiDB-lite"/>
    </source>
</evidence>
<feature type="domain" description="PH" evidence="8">
    <location>
        <begin position="15"/>
        <end position="100"/>
    </location>
</feature>
<feature type="transmembrane region" description="Helical" evidence="7">
    <location>
        <begin position="1324"/>
        <end position="1357"/>
    </location>
</feature>
<feature type="compositionally biased region" description="Acidic residues" evidence="6">
    <location>
        <begin position="2365"/>
        <end position="2375"/>
    </location>
</feature>
<dbReference type="PANTHER" id="PTHR10037">
    <property type="entry name" value="VOLTAGE-GATED CATION CHANNEL CALCIUM AND SODIUM"/>
    <property type="match status" value="1"/>
</dbReference>
<dbReference type="InterPro" id="IPR011993">
    <property type="entry name" value="PH-like_dom_sf"/>
</dbReference>
<dbReference type="InterPro" id="IPR018247">
    <property type="entry name" value="EF_Hand_1_Ca_BS"/>
</dbReference>
<dbReference type="PROSITE" id="PS00018">
    <property type="entry name" value="EF_HAND_1"/>
    <property type="match status" value="1"/>
</dbReference>
<feature type="transmembrane region" description="Helical" evidence="7">
    <location>
        <begin position="271"/>
        <end position="293"/>
    </location>
</feature>
<dbReference type="Gene3D" id="2.30.29.30">
    <property type="entry name" value="Pleckstrin-homology domain (PH domain)/Phosphotyrosine-binding domain (PTB)"/>
    <property type="match status" value="1"/>
</dbReference>
<dbReference type="InterPro" id="IPR032675">
    <property type="entry name" value="LRR_dom_sf"/>
</dbReference>
<proteinExistence type="predicted"/>
<evidence type="ECO:0000313" key="10">
    <source>
        <dbReference type="EMBL" id="KAJ8609556.1"/>
    </source>
</evidence>
<evidence type="ECO:0008006" key="12">
    <source>
        <dbReference type="Google" id="ProtNLM"/>
    </source>
</evidence>
<dbReference type="SMART" id="SM00054">
    <property type="entry name" value="EFh"/>
    <property type="match status" value="3"/>
</dbReference>
<comment type="caution">
    <text evidence="10">The sequence shown here is derived from an EMBL/GenBank/DDBJ whole genome shotgun (WGS) entry which is preliminary data.</text>
</comment>
<feature type="transmembrane region" description="Helical" evidence="7">
    <location>
        <begin position="1258"/>
        <end position="1279"/>
    </location>
</feature>
<keyword evidence="4 7" id="KW-1133">Transmembrane helix</keyword>
<evidence type="ECO:0000256" key="3">
    <source>
        <dbReference type="ARBA" id="ARBA00022837"/>
    </source>
</evidence>
<reference evidence="10" key="1">
    <citation type="submission" date="2023-01" db="EMBL/GenBank/DDBJ databases">
        <title>Metagenome sequencing of chrysophaentin producing Chrysophaeum taylorii.</title>
        <authorList>
            <person name="Davison J."/>
            <person name="Bewley C."/>
        </authorList>
    </citation>
    <scope>NUCLEOTIDE SEQUENCE</scope>
    <source>
        <strain evidence="10">NIES-1699</strain>
    </source>
</reference>
<dbReference type="PROSITE" id="PS50222">
    <property type="entry name" value="EF_HAND_2"/>
    <property type="match status" value="2"/>
</dbReference>
<evidence type="ECO:0000259" key="8">
    <source>
        <dbReference type="PROSITE" id="PS50003"/>
    </source>
</evidence>
<keyword evidence="11" id="KW-1185">Reference proteome</keyword>
<evidence type="ECO:0000259" key="9">
    <source>
        <dbReference type="PROSITE" id="PS50222"/>
    </source>
</evidence>
<dbReference type="InterPro" id="IPR002048">
    <property type="entry name" value="EF_hand_dom"/>
</dbReference>
<dbReference type="InterPro" id="IPR005821">
    <property type="entry name" value="Ion_trans_dom"/>
</dbReference>
<feature type="transmembrane region" description="Helical" evidence="7">
    <location>
        <begin position="1584"/>
        <end position="1615"/>
    </location>
</feature>
<evidence type="ECO:0000256" key="2">
    <source>
        <dbReference type="ARBA" id="ARBA00022692"/>
    </source>
</evidence>
<dbReference type="GO" id="GO:0005509">
    <property type="term" value="F:calcium ion binding"/>
    <property type="evidence" value="ECO:0007669"/>
    <property type="project" value="InterPro"/>
</dbReference>
<feature type="transmembrane region" description="Helical" evidence="7">
    <location>
        <begin position="479"/>
        <end position="504"/>
    </location>
</feature>
<dbReference type="InterPro" id="IPR011992">
    <property type="entry name" value="EF-hand-dom_pair"/>
</dbReference>
<dbReference type="Gene3D" id="1.10.287.70">
    <property type="match status" value="4"/>
</dbReference>
<feature type="transmembrane region" description="Helical" evidence="7">
    <location>
        <begin position="786"/>
        <end position="810"/>
    </location>
</feature>
<feature type="domain" description="EF-hand" evidence="9">
    <location>
        <begin position="1907"/>
        <end position="1942"/>
    </location>
</feature>
<keyword evidence="2 7" id="KW-0812">Transmembrane</keyword>
<feature type="transmembrane region" description="Helical" evidence="7">
    <location>
        <begin position="1726"/>
        <end position="1750"/>
    </location>
</feature>
<dbReference type="SMART" id="SM00233">
    <property type="entry name" value="PH"/>
    <property type="match status" value="1"/>
</dbReference>
<feature type="transmembrane region" description="Helical" evidence="7">
    <location>
        <begin position="1507"/>
        <end position="1532"/>
    </location>
</feature>
<feature type="transmembrane region" description="Helical" evidence="7">
    <location>
        <begin position="207"/>
        <end position="225"/>
    </location>
</feature>
<dbReference type="SUPFAM" id="SSF50729">
    <property type="entry name" value="PH domain-like"/>
    <property type="match status" value="1"/>
</dbReference>
<feature type="transmembrane region" description="Helical" evidence="7">
    <location>
        <begin position="1824"/>
        <end position="1848"/>
    </location>
</feature>
<accession>A0AAD7ULF1</accession>
<feature type="transmembrane region" description="Helical" evidence="7">
    <location>
        <begin position="1187"/>
        <end position="1204"/>
    </location>
</feature>
<dbReference type="InterPro" id="IPR001849">
    <property type="entry name" value="PH_domain"/>
</dbReference>
<dbReference type="Gene3D" id="3.80.10.10">
    <property type="entry name" value="Ribonuclease Inhibitor"/>
    <property type="match status" value="1"/>
</dbReference>
<dbReference type="EMBL" id="JAQMWT010000138">
    <property type="protein sequence ID" value="KAJ8609556.1"/>
    <property type="molecule type" value="Genomic_DNA"/>
</dbReference>
<dbReference type="GO" id="GO:0001518">
    <property type="term" value="C:voltage-gated sodium channel complex"/>
    <property type="evidence" value="ECO:0007669"/>
    <property type="project" value="TreeGrafter"/>
</dbReference>
<gene>
    <name evidence="10" type="ORF">CTAYLR_006031</name>
</gene>
<feature type="compositionally biased region" description="Acidic residues" evidence="6">
    <location>
        <begin position="2396"/>
        <end position="2407"/>
    </location>
</feature>
<dbReference type="Proteomes" id="UP001230188">
    <property type="component" value="Unassembled WGS sequence"/>
</dbReference>
<organism evidence="10 11">
    <name type="scientific">Chrysophaeum taylorii</name>
    <dbReference type="NCBI Taxonomy" id="2483200"/>
    <lineage>
        <taxon>Eukaryota</taxon>
        <taxon>Sar</taxon>
        <taxon>Stramenopiles</taxon>
        <taxon>Ochrophyta</taxon>
        <taxon>Pelagophyceae</taxon>
        <taxon>Pelagomonadales</taxon>
        <taxon>Pelagomonadaceae</taxon>
        <taxon>Chrysophaeum</taxon>
    </lineage>
</organism>
<feature type="transmembrane region" description="Helical" evidence="7">
    <location>
        <begin position="1762"/>
        <end position="1782"/>
    </location>
</feature>
<dbReference type="PANTHER" id="PTHR10037:SF62">
    <property type="entry name" value="SODIUM CHANNEL PROTEIN 60E"/>
    <property type="match status" value="1"/>
</dbReference>
<dbReference type="GO" id="GO:0005248">
    <property type="term" value="F:voltage-gated sodium channel activity"/>
    <property type="evidence" value="ECO:0007669"/>
    <property type="project" value="TreeGrafter"/>
</dbReference>
<feature type="domain" description="EF-hand" evidence="9">
    <location>
        <begin position="1062"/>
        <end position="1097"/>
    </location>
</feature>